<dbReference type="EMBL" id="LATL02000095">
    <property type="protein sequence ID" value="KKD38492.1"/>
    <property type="molecule type" value="Genomic_DNA"/>
</dbReference>
<organism evidence="1 2">
    <name type="scientific">Limnoraphis robusta CS-951</name>
    <dbReference type="NCBI Taxonomy" id="1637645"/>
    <lineage>
        <taxon>Bacteria</taxon>
        <taxon>Bacillati</taxon>
        <taxon>Cyanobacteriota</taxon>
        <taxon>Cyanophyceae</taxon>
        <taxon>Oscillatoriophycideae</taxon>
        <taxon>Oscillatoriales</taxon>
        <taxon>Sirenicapillariaceae</taxon>
        <taxon>Limnoraphis</taxon>
    </lineage>
</organism>
<reference evidence="1 2" key="1">
    <citation type="submission" date="2015-06" db="EMBL/GenBank/DDBJ databases">
        <title>Draft genome assembly of filamentous brackish cyanobacterium Limnoraphis robusta strain CS-951.</title>
        <authorList>
            <person name="Willis A."/>
            <person name="Parks M."/>
            <person name="Burford M.A."/>
        </authorList>
    </citation>
    <scope>NUCLEOTIDE SEQUENCE [LARGE SCALE GENOMIC DNA]</scope>
    <source>
        <strain evidence="1 2">CS-951</strain>
    </source>
</reference>
<proteinExistence type="predicted"/>
<sequence length="78" mass="8677">MKSQPKQSDGLEIFQPFIDQTSDKVSDAVAQRIVILTVEKTFNKLGNFIPDTEHIWKAYEGKFQPLSGSPEPKAIAGN</sequence>
<dbReference type="AlphaFoldDB" id="A0A0F5YIK6"/>
<evidence type="ECO:0000313" key="1">
    <source>
        <dbReference type="EMBL" id="KKD38492.1"/>
    </source>
</evidence>
<accession>A0A0F5YIK6</accession>
<dbReference type="RefSeq" id="WP_046278112.1">
    <property type="nucleotide sequence ID" value="NZ_LATL02000095.1"/>
</dbReference>
<name>A0A0F5YIK6_9CYAN</name>
<gene>
    <name evidence="1" type="ORF">WN50_08540</name>
</gene>
<comment type="caution">
    <text evidence="1">The sequence shown here is derived from an EMBL/GenBank/DDBJ whole genome shotgun (WGS) entry which is preliminary data.</text>
</comment>
<evidence type="ECO:0000313" key="2">
    <source>
        <dbReference type="Proteomes" id="UP000033607"/>
    </source>
</evidence>
<protein>
    <submittedName>
        <fullName evidence="1">Uncharacterized protein</fullName>
    </submittedName>
</protein>
<dbReference type="Proteomes" id="UP000033607">
    <property type="component" value="Unassembled WGS sequence"/>
</dbReference>